<dbReference type="Gene3D" id="3.40.50.1360">
    <property type="match status" value="1"/>
</dbReference>
<dbReference type="GO" id="GO:0009052">
    <property type="term" value="P:pentose-phosphate shunt, non-oxidative branch"/>
    <property type="evidence" value="ECO:0007669"/>
    <property type="project" value="InterPro"/>
</dbReference>
<dbReference type="OrthoDB" id="1555531at2759"/>
<dbReference type="CDD" id="cd01398">
    <property type="entry name" value="RPI_A"/>
    <property type="match status" value="1"/>
</dbReference>
<name>A0A0F8B7L4_CERFI</name>
<dbReference type="GO" id="GO:0006014">
    <property type="term" value="P:D-ribose metabolic process"/>
    <property type="evidence" value="ECO:0007669"/>
    <property type="project" value="TreeGrafter"/>
</dbReference>
<dbReference type="Proteomes" id="UP000034841">
    <property type="component" value="Unassembled WGS sequence"/>
</dbReference>
<organism evidence="9 10">
    <name type="scientific">Ceratocystis fimbriata f. sp. platani</name>
    <dbReference type="NCBI Taxonomy" id="88771"/>
    <lineage>
        <taxon>Eukaryota</taxon>
        <taxon>Fungi</taxon>
        <taxon>Dikarya</taxon>
        <taxon>Ascomycota</taxon>
        <taxon>Pezizomycotina</taxon>
        <taxon>Sordariomycetes</taxon>
        <taxon>Hypocreomycetidae</taxon>
        <taxon>Microascales</taxon>
        <taxon>Ceratocystidaceae</taxon>
        <taxon>Ceratocystis</taxon>
    </lineage>
</organism>
<gene>
    <name evidence="9" type="primary">RKI1</name>
    <name evidence="9" type="ORF">CFO_g742</name>
</gene>
<dbReference type="PANTHER" id="PTHR11934:SF0">
    <property type="entry name" value="RIBOSE-5-PHOSPHATE ISOMERASE"/>
    <property type="match status" value="1"/>
</dbReference>
<keyword evidence="10" id="KW-1185">Reference proteome</keyword>
<evidence type="ECO:0000256" key="7">
    <source>
        <dbReference type="ARBA" id="ARBA00029734"/>
    </source>
</evidence>
<dbReference type="InterPro" id="IPR004788">
    <property type="entry name" value="Ribose5P_isomerase_type_A"/>
</dbReference>
<keyword evidence="6 9" id="KW-0413">Isomerase</keyword>
<dbReference type="GO" id="GO:0008615">
    <property type="term" value="P:pyridoxine biosynthetic process"/>
    <property type="evidence" value="ECO:0007669"/>
    <property type="project" value="EnsemblFungi"/>
</dbReference>
<dbReference type="EC" id="5.3.1.6" evidence="4"/>
<dbReference type="UniPathway" id="UPA00115">
    <property type="reaction ID" value="UER00412"/>
</dbReference>
<dbReference type="SUPFAM" id="SSF100950">
    <property type="entry name" value="NagB/RpiA/CoA transferase-like"/>
    <property type="match status" value="1"/>
</dbReference>
<dbReference type="Pfam" id="PF06026">
    <property type="entry name" value="Rib_5-P_isom_A"/>
    <property type="match status" value="1"/>
</dbReference>
<comment type="caution">
    <text evidence="9">The sequence shown here is derived from an EMBL/GenBank/DDBJ whole genome shotgun (WGS) entry which is preliminary data.</text>
</comment>
<proteinExistence type="inferred from homology"/>
<evidence type="ECO:0000256" key="4">
    <source>
        <dbReference type="ARBA" id="ARBA00011959"/>
    </source>
</evidence>
<dbReference type="Gene3D" id="3.30.70.260">
    <property type="match status" value="1"/>
</dbReference>
<dbReference type="NCBIfam" id="TIGR00021">
    <property type="entry name" value="rpiA"/>
    <property type="match status" value="1"/>
</dbReference>
<dbReference type="GO" id="GO:0004751">
    <property type="term" value="F:ribose-5-phosphate isomerase activity"/>
    <property type="evidence" value="ECO:0007669"/>
    <property type="project" value="UniProtKB-EC"/>
</dbReference>
<comment type="similarity">
    <text evidence="3">Belongs to the ribose 5-phosphate isomerase family.</text>
</comment>
<dbReference type="AlphaFoldDB" id="A0A0F8B7L4"/>
<evidence type="ECO:0000256" key="5">
    <source>
        <dbReference type="ARBA" id="ARBA00019150"/>
    </source>
</evidence>
<comment type="pathway">
    <text evidence="2">Carbohydrate degradation; pentose phosphate pathway; D-ribose 5-phosphate from D-ribulose 5-phosphate (non-oxidative stage): step 1/1.</text>
</comment>
<protein>
    <recommendedName>
        <fullName evidence="5">Ribose-5-phosphate isomerase</fullName>
        <ecNumber evidence="4">5.3.1.6</ecNumber>
    </recommendedName>
    <alternativeName>
        <fullName evidence="8">D-ribose-5-phosphate ketol-isomerase</fullName>
    </alternativeName>
    <alternativeName>
        <fullName evidence="7">Phosphoriboisomerase</fullName>
    </alternativeName>
</protein>
<evidence type="ECO:0000313" key="10">
    <source>
        <dbReference type="Proteomes" id="UP000034841"/>
    </source>
</evidence>
<evidence type="ECO:0000256" key="1">
    <source>
        <dbReference type="ARBA" id="ARBA00001713"/>
    </source>
</evidence>
<comment type="catalytic activity">
    <reaction evidence="1">
        <text>aldehydo-D-ribose 5-phosphate = D-ribulose 5-phosphate</text>
        <dbReference type="Rhea" id="RHEA:14657"/>
        <dbReference type="ChEBI" id="CHEBI:58121"/>
        <dbReference type="ChEBI" id="CHEBI:58273"/>
        <dbReference type="EC" id="5.3.1.6"/>
    </reaction>
</comment>
<dbReference type="FunFam" id="3.40.50.1360:FF:000014">
    <property type="entry name" value="Ribose 5-phosphate isomerase"/>
    <property type="match status" value="1"/>
</dbReference>
<dbReference type="EMBL" id="LBBL01000024">
    <property type="protein sequence ID" value="KKF96910.1"/>
    <property type="molecule type" value="Genomic_DNA"/>
</dbReference>
<reference evidence="9 10" key="1">
    <citation type="submission" date="2015-04" db="EMBL/GenBank/DDBJ databases">
        <title>Genome sequence of Ceratocystis platani, a major pathogen of plane trees.</title>
        <authorList>
            <person name="Belbahri L."/>
        </authorList>
    </citation>
    <scope>NUCLEOTIDE SEQUENCE [LARGE SCALE GENOMIC DNA]</scope>
    <source>
        <strain evidence="9 10">CFO</strain>
    </source>
</reference>
<evidence type="ECO:0000256" key="2">
    <source>
        <dbReference type="ARBA" id="ARBA00004988"/>
    </source>
</evidence>
<sequence>MSSSTLVESAKKAAAYQAVAEHLNATTCKYVGIGSGSTVVYVVEAIAAKGVEFHKNMVFVPTGSQSKGLIRDAGLAVCQLPERPIGADGRPVTLDVAFDGADEVDEELNCIKGGGACLLQEKGVAIRAKKFIVVADYRKISPRLCTTWKAGVPIEVSPFFAVDIIEDLKEMGSVNPTIRSGLPAKAGECVTDNGNWIIDAPFEPLLLTKDGEKPGCWEVGALAAALKNIEGVVETGLFHGINGIQAEEQGKKRAQKPVAAYFGMQDGSVSVQKA</sequence>
<dbReference type="InterPro" id="IPR037171">
    <property type="entry name" value="NagB/RpiA_transferase-like"/>
</dbReference>
<evidence type="ECO:0000256" key="8">
    <source>
        <dbReference type="ARBA" id="ARBA00032273"/>
    </source>
</evidence>
<dbReference type="PANTHER" id="PTHR11934">
    <property type="entry name" value="RIBOSE-5-PHOSPHATE ISOMERASE"/>
    <property type="match status" value="1"/>
</dbReference>
<accession>A0A0F8B7L4</accession>
<evidence type="ECO:0000313" key="9">
    <source>
        <dbReference type="EMBL" id="KKF96910.1"/>
    </source>
</evidence>
<dbReference type="GO" id="GO:0005737">
    <property type="term" value="C:cytoplasm"/>
    <property type="evidence" value="ECO:0007669"/>
    <property type="project" value="TreeGrafter"/>
</dbReference>
<evidence type="ECO:0000256" key="6">
    <source>
        <dbReference type="ARBA" id="ARBA00023235"/>
    </source>
</evidence>
<evidence type="ECO:0000256" key="3">
    <source>
        <dbReference type="ARBA" id="ARBA00008088"/>
    </source>
</evidence>
<dbReference type="SUPFAM" id="SSF75445">
    <property type="entry name" value="D-ribose-5-phosphate isomerase (RpiA), lid domain"/>
    <property type="match status" value="1"/>
</dbReference>